<dbReference type="SUPFAM" id="SSF88713">
    <property type="entry name" value="Glycoside hydrolase/deacetylase"/>
    <property type="match status" value="1"/>
</dbReference>
<gene>
    <name evidence="2" type="ORF">FKY71_13970</name>
</gene>
<dbReference type="Proteomes" id="UP000315400">
    <property type="component" value="Unassembled WGS sequence"/>
</dbReference>
<dbReference type="GO" id="GO:0016810">
    <property type="term" value="F:hydrolase activity, acting on carbon-nitrogen (but not peptide) bonds"/>
    <property type="evidence" value="ECO:0007669"/>
    <property type="project" value="InterPro"/>
</dbReference>
<organism evidence="2 3">
    <name type="scientific">Spiribacter salinus</name>
    <dbReference type="NCBI Taxonomy" id="1335746"/>
    <lineage>
        <taxon>Bacteria</taxon>
        <taxon>Pseudomonadati</taxon>
        <taxon>Pseudomonadota</taxon>
        <taxon>Gammaproteobacteria</taxon>
        <taxon>Chromatiales</taxon>
        <taxon>Ectothiorhodospiraceae</taxon>
        <taxon>Spiribacter</taxon>
    </lineage>
</organism>
<dbReference type="Pfam" id="PF01522">
    <property type="entry name" value="Polysacc_deac_1"/>
    <property type="match status" value="1"/>
</dbReference>
<name>A0A540VNS2_9GAMM</name>
<dbReference type="InterPro" id="IPR002509">
    <property type="entry name" value="NODB_dom"/>
</dbReference>
<dbReference type="GO" id="GO:0005975">
    <property type="term" value="P:carbohydrate metabolic process"/>
    <property type="evidence" value="ECO:0007669"/>
    <property type="project" value="InterPro"/>
</dbReference>
<dbReference type="InterPro" id="IPR011330">
    <property type="entry name" value="Glyco_hydro/deAcase_b/a-brl"/>
</dbReference>
<dbReference type="PANTHER" id="PTHR43123:SF4">
    <property type="entry name" value="POLYSACCHARIDE DEACETYLASE"/>
    <property type="match status" value="1"/>
</dbReference>
<evidence type="ECO:0000313" key="3">
    <source>
        <dbReference type="Proteomes" id="UP000315400"/>
    </source>
</evidence>
<reference evidence="2 3" key="1">
    <citation type="submission" date="2019-06" db="EMBL/GenBank/DDBJ databases">
        <title>Metagenome assembled Genome of Spiribacter salinus SL48-SHIP from the microbial mat of Salt Lake 48 (Novosibirsk region, Russia).</title>
        <authorList>
            <person name="Shipova A."/>
            <person name="Rozanov A.S."/>
            <person name="Bryanskaya A.V."/>
            <person name="Peltek S.E."/>
        </authorList>
    </citation>
    <scope>NUCLEOTIDE SEQUENCE [LARGE SCALE GENOMIC DNA]</scope>
    <source>
        <strain evidence="2">SL48-SHIP-2</strain>
    </source>
</reference>
<comment type="caution">
    <text evidence="2">The sequence shown here is derived from an EMBL/GenBank/DDBJ whole genome shotgun (WGS) entry which is preliminary data.</text>
</comment>
<proteinExistence type="predicted"/>
<protein>
    <submittedName>
        <fullName evidence="2">Polysaccharide deacetylase family protein</fullName>
    </submittedName>
</protein>
<feature type="domain" description="NodB homology" evidence="1">
    <location>
        <begin position="64"/>
        <end position="144"/>
    </location>
</feature>
<dbReference type="AlphaFoldDB" id="A0A540VNS2"/>
<dbReference type="PANTHER" id="PTHR43123">
    <property type="entry name" value="POLYSACCHARIDE DEACETYLASE-RELATED"/>
    <property type="match status" value="1"/>
</dbReference>
<evidence type="ECO:0000313" key="2">
    <source>
        <dbReference type="EMBL" id="TQE98414.1"/>
    </source>
</evidence>
<dbReference type="Gene3D" id="3.20.20.370">
    <property type="entry name" value="Glycoside hydrolase/deacetylase"/>
    <property type="match status" value="1"/>
</dbReference>
<accession>A0A540VNS2</accession>
<sequence length="316" mass="34512">MPWKSGYTISDEIALSDDQVVWPSGIRSAVSVTVVLSPATGPSGISRGDISGDEAELMFGAGLDALLDLLNRFAVRATFAVPGVIAAIESDKVRRLAEAGHEIAALGFRHEDPTGLSLEDERDRIKSSVQLIGDAAGVVPAGWYGLPRPGDRYASGTIGPNTVDLLIDEGFAYLGNGLADDVPHYWVTDPSKARAILTMPYSYHFDDQFFLLFPPPILGGGSGLEQPAALARNWSTAFSAQHDRGRMFTMTLHPNLIGCLHRIPLLESFLASLTAREDVWIAPAKQFEEHWRTQHPPETHLRLEPSIWRSYPDSLD</sequence>
<evidence type="ECO:0000259" key="1">
    <source>
        <dbReference type="Pfam" id="PF01522"/>
    </source>
</evidence>
<dbReference type="EMBL" id="VIFK01000207">
    <property type="protein sequence ID" value="TQE98414.1"/>
    <property type="molecule type" value="Genomic_DNA"/>
</dbReference>